<evidence type="ECO:0008006" key="5">
    <source>
        <dbReference type="Google" id="ProtNLM"/>
    </source>
</evidence>
<feature type="compositionally biased region" description="Low complexity" evidence="1">
    <location>
        <begin position="94"/>
        <end position="105"/>
    </location>
</feature>
<evidence type="ECO:0000313" key="4">
    <source>
        <dbReference type="Proteomes" id="UP000054266"/>
    </source>
</evidence>
<feature type="transmembrane region" description="Helical" evidence="2">
    <location>
        <begin position="24"/>
        <end position="52"/>
    </location>
</feature>
<dbReference type="HOGENOM" id="CLU_549851_0_0_1"/>
<sequence length="532" mass="58354">MACFSDILLQALTFQRLRPRHLDVTIIMIAACRLPTLCGIVILALSLVYFAFIGPPLAHAGLDSVNLWHSLHKPLKHGEDKNQSNGHQHASNSPTTVTPTALPTTHTHDNAAFATPSKPIGQHSSLSMDAADSGCFVEKPNLILSALDGQKLGEQVFVFMQSLDVALGEELLASQRAKACPPAAVHVHILVPSDALDEISPAFKALMHRYPALELVPALPDLGRVNVVLGRFKGWSEYLKTQSDRYGKVLASDLDVVFQRNPFAMPMDSGVELLYFAEWRGLKISQCSVHVRWFDGCASANAISHNVSAAYGPLDRICAGSTYGTARAMQVYLDVMAQELAASEWKCNDQAMHIHIYYSGLLDEQLSKKGVGKTYLVPNDEALLGTVGTTPMVMFNEWGEMLNEKGQVQHAIHQFKTHARLREIVLMRYGWLAPVGRPDAIPPAPELVEESKAKQGSGEEGEEEKEEGEAADTGTTEEKHAYHHPHAASTAADKPGELKRFLLANATNESCNAEGVLCSCRHHDCQVHYDWF</sequence>
<feature type="compositionally biased region" description="Acidic residues" evidence="1">
    <location>
        <begin position="459"/>
        <end position="470"/>
    </location>
</feature>
<keyword evidence="2" id="KW-0812">Transmembrane</keyword>
<accession>A0A0D2DWM3</accession>
<reference evidence="3 4" key="1">
    <citation type="submission" date="2015-01" db="EMBL/GenBank/DDBJ databases">
        <title>The Genome Sequence of Capronia semiimmersa CBS27337.</title>
        <authorList>
            <consortium name="The Broad Institute Genomics Platform"/>
            <person name="Cuomo C."/>
            <person name="de Hoog S."/>
            <person name="Gorbushina A."/>
            <person name="Stielow B."/>
            <person name="Teixiera M."/>
            <person name="Abouelleil A."/>
            <person name="Chapman S.B."/>
            <person name="Priest M."/>
            <person name="Young S.K."/>
            <person name="Wortman J."/>
            <person name="Nusbaum C."/>
            <person name="Birren B."/>
        </authorList>
    </citation>
    <scope>NUCLEOTIDE SEQUENCE [LARGE SCALE GENOMIC DNA]</scope>
    <source>
        <strain evidence="3 4">CBS 27337</strain>
    </source>
</reference>
<protein>
    <recommendedName>
        <fullName evidence="5">Nucleotide-diphospho-sugar transferase domain-containing protein</fullName>
    </recommendedName>
</protein>
<dbReference type="EMBL" id="KN846959">
    <property type="protein sequence ID" value="KIW66492.1"/>
    <property type="molecule type" value="Genomic_DNA"/>
</dbReference>
<keyword evidence="2" id="KW-0472">Membrane</keyword>
<gene>
    <name evidence="3" type="ORF">PV04_05823</name>
</gene>
<keyword evidence="2" id="KW-1133">Transmembrane helix</keyword>
<evidence type="ECO:0000256" key="2">
    <source>
        <dbReference type="SAM" id="Phobius"/>
    </source>
</evidence>
<evidence type="ECO:0000313" key="3">
    <source>
        <dbReference type="EMBL" id="KIW66492.1"/>
    </source>
</evidence>
<feature type="region of interest" description="Disordered" evidence="1">
    <location>
        <begin position="76"/>
        <end position="116"/>
    </location>
</feature>
<proteinExistence type="predicted"/>
<organism evidence="3 4">
    <name type="scientific">Phialophora macrospora</name>
    <dbReference type="NCBI Taxonomy" id="1851006"/>
    <lineage>
        <taxon>Eukaryota</taxon>
        <taxon>Fungi</taxon>
        <taxon>Dikarya</taxon>
        <taxon>Ascomycota</taxon>
        <taxon>Pezizomycotina</taxon>
        <taxon>Eurotiomycetes</taxon>
        <taxon>Chaetothyriomycetidae</taxon>
        <taxon>Chaetothyriales</taxon>
        <taxon>Herpotrichiellaceae</taxon>
        <taxon>Phialophora</taxon>
    </lineage>
</organism>
<dbReference type="Proteomes" id="UP000054266">
    <property type="component" value="Unassembled WGS sequence"/>
</dbReference>
<feature type="compositionally biased region" description="Polar residues" evidence="1">
    <location>
        <begin position="83"/>
        <end position="93"/>
    </location>
</feature>
<evidence type="ECO:0000256" key="1">
    <source>
        <dbReference type="SAM" id="MobiDB-lite"/>
    </source>
</evidence>
<feature type="region of interest" description="Disordered" evidence="1">
    <location>
        <begin position="442"/>
        <end position="494"/>
    </location>
</feature>
<name>A0A0D2DWM3_9EURO</name>
<dbReference type="AlphaFoldDB" id="A0A0D2DWM3"/>
<keyword evidence="4" id="KW-1185">Reference proteome</keyword>